<reference evidence="1" key="1">
    <citation type="journal article" date="2015" name="PeerJ">
        <title>First genomic representation of candidate bacterial phylum KSB3 points to enhanced environmental sensing as a trigger of wastewater bulking.</title>
        <authorList>
            <person name="Sekiguchi Y."/>
            <person name="Ohashi A."/>
            <person name="Parks D.H."/>
            <person name="Yamauchi T."/>
            <person name="Tyson G.W."/>
            <person name="Hugenholtz P."/>
        </authorList>
    </citation>
    <scope>NUCLEOTIDE SEQUENCE [LARGE SCALE GENOMIC DNA]</scope>
</reference>
<evidence type="ECO:0000313" key="1">
    <source>
        <dbReference type="EMBL" id="GAK49755.1"/>
    </source>
</evidence>
<keyword evidence="2" id="KW-1185">Reference proteome</keyword>
<proteinExistence type="predicted"/>
<sequence>MNVGDYVFIINPADSFYGEKGVICAVHLDFSLRVTGYTVQNAAGRWRDYHATDVQYSTLTQTAFTSQMQLL</sequence>
<dbReference type="HOGENOM" id="CLU_2749546_0_0_0"/>
<organism evidence="1">
    <name type="scientific">Candidatus Moduliflexus flocculans</name>
    <dbReference type="NCBI Taxonomy" id="1499966"/>
    <lineage>
        <taxon>Bacteria</taxon>
        <taxon>Candidatus Moduliflexota</taxon>
        <taxon>Candidatus Moduliflexia</taxon>
        <taxon>Candidatus Moduliflexales</taxon>
        <taxon>Candidatus Moduliflexaceae</taxon>
    </lineage>
</organism>
<evidence type="ECO:0000313" key="2">
    <source>
        <dbReference type="Proteomes" id="UP000030700"/>
    </source>
</evidence>
<dbReference type="AlphaFoldDB" id="A0A0S6VR67"/>
<dbReference type="EMBL" id="DF820455">
    <property type="protein sequence ID" value="GAK49755.1"/>
    <property type="molecule type" value="Genomic_DNA"/>
</dbReference>
<dbReference type="STRING" id="1499966.U14_00979"/>
<accession>A0A0S6VR67</accession>
<dbReference type="Proteomes" id="UP000030700">
    <property type="component" value="Unassembled WGS sequence"/>
</dbReference>
<protein>
    <submittedName>
        <fullName evidence="1">Uncharacterized protein</fullName>
    </submittedName>
</protein>
<gene>
    <name evidence="1" type="ORF">U14_00979</name>
</gene>
<name>A0A0S6VR67_9BACT</name>